<dbReference type="RefSeq" id="WP_261695327.1">
    <property type="nucleotide sequence ID" value="NZ_CP104694.1"/>
</dbReference>
<gene>
    <name evidence="1" type="ORF">N4264_01565</name>
</gene>
<evidence type="ECO:0000313" key="2">
    <source>
        <dbReference type="Proteomes" id="UP001064632"/>
    </source>
</evidence>
<protein>
    <submittedName>
        <fullName evidence="1">Uncharacterized protein</fullName>
    </submittedName>
</protein>
<proteinExistence type="predicted"/>
<keyword evidence="2" id="KW-1185">Reference proteome</keyword>
<dbReference type="EMBL" id="CP104694">
    <property type="protein sequence ID" value="UXI68367.1"/>
    <property type="molecule type" value="Genomic_DNA"/>
</dbReference>
<reference evidence="1" key="1">
    <citation type="submission" date="2022-09" db="EMBL/GenBank/DDBJ databases">
        <title>Tahibacter sp. nov., isolated from a fresh water.</title>
        <authorList>
            <person name="Baek J.H."/>
            <person name="Lee J.K."/>
            <person name="Kim J.M."/>
            <person name="Jeon C.O."/>
        </authorList>
    </citation>
    <scope>NUCLEOTIDE SEQUENCE</scope>
    <source>
        <strain evidence="1">W38</strain>
    </source>
</reference>
<sequence length="149" mass="16134">MTKTTRYVAGSYLEVDDLSGGRKLVLVGKDGVTYWDAMDIERVTPVAIHPALHPVPRGNLREWVEQTGLQRALADLIAHCRAQLDPRIETDPLFVGRALWFLAQAAGQAGPGFVADTAVLEWAIGQAQAQAGNALHVHERVASFMAAHG</sequence>
<organism evidence="1 2">
    <name type="scientific">Tahibacter amnicola</name>
    <dbReference type="NCBI Taxonomy" id="2976241"/>
    <lineage>
        <taxon>Bacteria</taxon>
        <taxon>Pseudomonadati</taxon>
        <taxon>Pseudomonadota</taxon>
        <taxon>Gammaproteobacteria</taxon>
        <taxon>Lysobacterales</taxon>
        <taxon>Rhodanobacteraceae</taxon>
        <taxon>Tahibacter</taxon>
    </lineage>
</organism>
<evidence type="ECO:0000313" key="1">
    <source>
        <dbReference type="EMBL" id="UXI68367.1"/>
    </source>
</evidence>
<name>A0ABY6BKP2_9GAMM</name>
<dbReference type="Proteomes" id="UP001064632">
    <property type="component" value="Chromosome"/>
</dbReference>
<accession>A0ABY6BKP2</accession>